<dbReference type="Gene3D" id="3.20.20.80">
    <property type="entry name" value="Glycosidases"/>
    <property type="match status" value="2"/>
</dbReference>
<evidence type="ECO:0000256" key="4">
    <source>
        <dbReference type="SAM" id="MobiDB-lite"/>
    </source>
</evidence>
<dbReference type="InterPro" id="IPR052066">
    <property type="entry name" value="Glycosphingolipid_Hydrolases"/>
</dbReference>
<reference evidence="7 8" key="1">
    <citation type="submission" date="2018-04" db="EMBL/GenBank/DDBJ databases">
        <title>Complete genome sequences of Streptomyces lydicus strain WYEC and characterization of antagonistic properties of biological control agents.</title>
        <authorList>
            <person name="Mariita R.M."/>
            <person name="Sello J.K."/>
        </authorList>
    </citation>
    <scope>NUCLEOTIDE SEQUENCE [LARGE SCALE GENOMIC DNA]</scope>
    <source>
        <strain evidence="7 8">WYEC 108</strain>
    </source>
</reference>
<dbReference type="Pfam" id="PF18564">
    <property type="entry name" value="Glyco_hydro_5_C"/>
    <property type="match status" value="1"/>
</dbReference>
<evidence type="ECO:0000256" key="5">
    <source>
        <dbReference type="SAM" id="SignalP"/>
    </source>
</evidence>
<evidence type="ECO:0000259" key="6">
    <source>
        <dbReference type="Pfam" id="PF18564"/>
    </source>
</evidence>
<dbReference type="InterPro" id="IPR041036">
    <property type="entry name" value="GH5_C"/>
</dbReference>
<keyword evidence="5" id="KW-0732">Signal</keyword>
<feature type="chain" id="PRO_5018627464" description="Glycoside hydrolase family 5 C-terminal domain-containing protein" evidence="5">
    <location>
        <begin position="24"/>
        <end position="270"/>
    </location>
</feature>
<dbReference type="Proteomes" id="UP000275579">
    <property type="component" value="Chromosome"/>
</dbReference>
<dbReference type="InterPro" id="IPR017853">
    <property type="entry name" value="GH"/>
</dbReference>
<dbReference type="GO" id="GO:1901136">
    <property type="term" value="P:carbohydrate derivative catabolic process"/>
    <property type="evidence" value="ECO:0007669"/>
    <property type="project" value="UniProtKB-ARBA"/>
</dbReference>
<dbReference type="PANTHER" id="PTHR31308">
    <property type="match status" value="1"/>
</dbReference>
<accession>A0A3Q9K6Y3</accession>
<sequence>MIVRARIALVTVTALLLPGAARADAPPSPPPSPPPLTDDRGRTLTLRGWNVEDKMHRGADALSAITERHFRDLHDQGFNFARLLVFWDDLEPRPGHYSSRYLRKIERILNWAHQWRIQVVVGEWGPRDSSLPHMARFYGDALASLDRYSSGWAGYVWCYGGGYCAVDKDGRFQANKEQTARPYAHAVAGTVREQRYDATTRTFHLVYDSSGRPGVSELSTPPTATGWQVSVHGPAVARPRVVPAGERGTVRIWTRPGASGRVTVTVSARE</sequence>
<protein>
    <recommendedName>
        <fullName evidence="6">Glycoside hydrolase family 5 C-terminal domain-containing protein</fullName>
    </recommendedName>
</protein>
<evidence type="ECO:0000256" key="3">
    <source>
        <dbReference type="ARBA" id="ARBA00023295"/>
    </source>
</evidence>
<dbReference type="AlphaFoldDB" id="A0A3Q9K6Y3"/>
<dbReference type="EMBL" id="CP029042">
    <property type="protein sequence ID" value="AZS69964.1"/>
    <property type="molecule type" value="Genomic_DNA"/>
</dbReference>
<proteinExistence type="inferred from homology"/>
<evidence type="ECO:0000256" key="2">
    <source>
        <dbReference type="ARBA" id="ARBA00022801"/>
    </source>
</evidence>
<dbReference type="GO" id="GO:0016042">
    <property type="term" value="P:lipid catabolic process"/>
    <property type="evidence" value="ECO:0007669"/>
    <property type="project" value="UniProtKB-ARBA"/>
</dbReference>
<feature type="domain" description="Glycoside hydrolase family 5 C-terminal" evidence="6">
    <location>
        <begin position="181"/>
        <end position="266"/>
    </location>
</feature>
<evidence type="ECO:0000313" key="8">
    <source>
        <dbReference type="Proteomes" id="UP000275579"/>
    </source>
</evidence>
<feature type="region of interest" description="Disordered" evidence="4">
    <location>
        <begin position="21"/>
        <end position="41"/>
    </location>
</feature>
<keyword evidence="3" id="KW-0326">Glycosidase</keyword>
<feature type="compositionally biased region" description="Pro residues" evidence="4">
    <location>
        <begin position="26"/>
        <end position="36"/>
    </location>
</feature>
<evidence type="ECO:0000256" key="1">
    <source>
        <dbReference type="ARBA" id="ARBA00005641"/>
    </source>
</evidence>
<dbReference type="SUPFAM" id="SSF51445">
    <property type="entry name" value="(Trans)glycosidases"/>
    <property type="match status" value="1"/>
</dbReference>
<name>A0A3Q9K6Y3_9ACTN</name>
<feature type="signal peptide" evidence="5">
    <location>
        <begin position="1"/>
        <end position="23"/>
    </location>
</feature>
<dbReference type="Gene3D" id="2.60.40.1180">
    <property type="entry name" value="Golgi alpha-mannosidase II"/>
    <property type="match status" value="2"/>
</dbReference>
<comment type="similarity">
    <text evidence="1">Belongs to the glycosyl hydrolase 5 (cellulase A) family.</text>
</comment>
<dbReference type="GO" id="GO:0004553">
    <property type="term" value="F:hydrolase activity, hydrolyzing O-glycosyl compounds"/>
    <property type="evidence" value="ECO:0007669"/>
    <property type="project" value="UniProtKB-ARBA"/>
</dbReference>
<evidence type="ECO:0000313" key="7">
    <source>
        <dbReference type="EMBL" id="AZS69964.1"/>
    </source>
</evidence>
<keyword evidence="2" id="KW-0378">Hydrolase</keyword>
<dbReference type="InterPro" id="IPR013780">
    <property type="entry name" value="Glyco_hydro_b"/>
</dbReference>
<organism evidence="7 8">
    <name type="scientific">Streptomyces lydicus</name>
    <dbReference type="NCBI Taxonomy" id="47763"/>
    <lineage>
        <taxon>Bacteria</taxon>
        <taxon>Bacillati</taxon>
        <taxon>Actinomycetota</taxon>
        <taxon>Actinomycetes</taxon>
        <taxon>Kitasatosporales</taxon>
        <taxon>Streptomycetaceae</taxon>
        <taxon>Streptomyces</taxon>
    </lineage>
</organism>
<gene>
    <name evidence="7" type="ORF">DDE74_02460</name>
</gene>
<dbReference type="PANTHER" id="PTHR31308:SF5">
    <property type="entry name" value="ERGOSTERYL-BETA-GLUCOSIDASE"/>
    <property type="match status" value="1"/>
</dbReference>